<evidence type="ECO:0000313" key="2">
    <source>
        <dbReference type="Proteomes" id="UP001249945"/>
    </source>
</evidence>
<protein>
    <recommendedName>
        <fullName evidence="3">GNAT family N-acetyltransferase</fullName>
    </recommendedName>
</protein>
<dbReference type="Proteomes" id="UP001249945">
    <property type="component" value="Unassembled WGS sequence"/>
</dbReference>
<name>A0AAW8RBI9_CARDV</name>
<organism evidence="1 2">
    <name type="scientific">Carnobacterium divergens</name>
    <name type="common">Lactobacillus divergens</name>
    <dbReference type="NCBI Taxonomy" id="2748"/>
    <lineage>
        <taxon>Bacteria</taxon>
        <taxon>Bacillati</taxon>
        <taxon>Bacillota</taxon>
        <taxon>Bacilli</taxon>
        <taxon>Lactobacillales</taxon>
        <taxon>Carnobacteriaceae</taxon>
        <taxon>Carnobacterium</taxon>
    </lineage>
</organism>
<reference evidence="1" key="1">
    <citation type="submission" date="2022-04" db="EMBL/GenBank/DDBJ databases">
        <title>Draft genome sequences of lactic acid bacteria (LAB) strains involved in meat spoilage.</title>
        <authorList>
            <person name="Palevich N."/>
        </authorList>
    </citation>
    <scope>NUCLEOTIDE SEQUENCE</scope>
    <source>
        <strain evidence="1">9-14</strain>
    </source>
</reference>
<evidence type="ECO:0008006" key="3">
    <source>
        <dbReference type="Google" id="ProtNLM"/>
    </source>
</evidence>
<accession>A0AAW8RBI9</accession>
<gene>
    <name evidence="1" type="ORF">MX635_07545</name>
</gene>
<dbReference type="RefSeq" id="WP_311780448.1">
    <property type="nucleotide sequence ID" value="NZ_JALRMR010000007.1"/>
</dbReference>
<proteinExistence type="predicted"/>
<sequence>MIYRIACDRDLKKIITFINKLKKEEGTILNFLTDDGGELEKNRIINPRYFRALLFDFNSRVILVEENEKIFAIYVLYTPPKISITTALELIHYYGEREVVAMDKGTLCSQFQEQYSKVKLTLTQEADELGKKFGFENKETVNYLSGNDYVYSLRLEGE</sequence>
<evidence type="ECO:0000313" key="1">
    <source>
        <dbReference type="EMBL" id="MDT1974245.1"/>
    </source>
</evidence>
<comment type="caution">
    <text evidence="1">The sequence shown here is derived from an EMBL/GenBank/DDBJ whole genome shotgun (WGS) entry which is preliminary data.</text>
</comment>
<dbReference type="EMBL" id="JALRMR010000007">
    <property type="protein sequence ID" value="MDT1974245.1"/>
    <property type="molecule type" value="Genomic_DNA"/>
</dbReference>
<dbReference type="AlphaFoldDB" id="A0AAW8RBI9"/>